<dbReference type="PROSITE" id="PS50056">
    <property type="entry name" value="TYR_PHOSPHATASE_2"/>
    <property type="match status" value="1"/>
</dbReference>
<gene>
    <name evidence="2" type="ORF">SAMN03080618_01176</name>
</gene>
<reference evidence="3" key="1">
    <citation type="submission" date="2016-10" db="EMBL/GenBank/DDBJ databases">
        <authorList>
            <person name="Varghese N."/>
            <person name="Submissions S."/>
        </authorList>
    </citation>
    <scope>NUCLEOTIDE SEQUENCE [LARGE SCALE GENOMIC DNA]</scope>
    <source>
        <strain evidence="3">DSM 21857</strain>
    </source>
</reference>
<dbReference type="EMBL" id="FORF01000005">
    <property type="protein sequence ID" value="SFI71207.1"/>
    <property type="molecule type" value="Genomic_DNA"/>
</dbReference>
<feature type="domain" description="Tyrosine specific protein phosphatases" evidence="1">
    <location>
        <begin position="68"/>
        <end position="133"/>
    </location>
</feature>
<dbReference type="Gene3D" id="3.90.190.10">
    <property type="entry name" value="Protein tyrosine phosphatase superfamily"/>
    <property type="match status" value="1"/>
</dbReference>
<dbReference type="STRING" id="1121003.SAMN03080618_01176"/>
<evidence type="ECO:0000313" key="2">
    <source>
        <dbReference type="EMBL" id="SFI71207.1"/>
    </source>
</evidence>
<dbReference type="SUPFAM" id="SSF52799">
    <property type="entry name" value="(Phosphotyrosine protein) phosphatases II"/>
    <property type="match status" value="1"/>
</dbReference>
<accession>A0A1I3KFH0</accession>
<name>A0A1I3KFH0_9HYPH</name>
<proteinExistence type="predicted"/>
<dbReference type="PROSITE" id="PS00383">
    <property type="entry name" value="TYR_PHOSPHATASE_1"/>
    <property type="match status" value="1"/>
</dbReference>
<evidence type="ECO:0000313" key="3">
    <source>
        <dbReference type="Proteomes" id="UP000242763"/>
    </source>
</evidence>
<protein>
    <recommendedName>
        <fullName evidence="1">Tyrosine specific protein phosphatases domain-containing protein</fullName>
    </recommendedName>
</protein>
<dbReference type="AlphaFoldDB" id="A0A1I3KFH0"/>
<dbReference type="RefSeq" id="WP_091519744.1">
    <property type="nucleotide sequence ID" value="NZ_FORF01000005.1"/>
</dbReference>
<dbReference type="OrthoDB" id="9794527at2"/>
<organism evidence="2 3">
    <name type="scientific">Aquamicrobium aerolatum DSM 21857</name>
    <dbReference type="NCBI Taxonomy" id="1121003"/>
    <lineage>
        <taxon>Bacteria</taxon>
        <taxon>Pseudomonadati</taxon>
        <taxon>Pseudomonadota</taxon>
        <taxon>Alphaproteobacteria</taxon>
        <taxon>Hyphomicrobiales</taxon>
        <taxon>Phyllobacteriaceae</taxon>
        <taxon>Aerobium</taxon>
    </lineage>
</organism>
<dbReference type="InterPro" id="IPR029021">
    <property type="entry name" value="Prot-tyrosine_phosphatase-like"/>
</dbReference>
<dbReference type="InterPro" id="IPR000387">
    <property type="entry name" value="Tyr_Pase_dom"/>
</dbReference>
<dbReference type="Proteomes" id="UP000242763">
    <property type="component" value="Unassembled WGS sequence"/>
</dbReference>
<keyword evidence="3" id="KW-1185">Reference proteome</keyword>
<evidence type="ECO:0000259" key="1">
    <source>
        <dbReference type="PROSITE" id="PS50056"/>
    </source>
</evidence>
<dbReference type="InterPro" id="IPR016130">
    <property type="entry name" value="Tyr_Pase_AS"/>
</dbReference>
<sequence>MQIHVCSLANVPKTIEAVRPSRLVTLLTAGMPFERPAGIAPENHLLLSMNDIAVAQDGLVLPGREHVERLLEFVSLWDQRSPLLIHCFAGISRSTAAAYIAAAALSPDRDEVELAKALRQLSPSATPNPRLIEHGDAILGRNGRMVGAIRAIGRGCDAYEGNSFALPLKL</sequence>